<dbReference type="OrthoDB" id="962259at2"/>
<accession>A0A286G3Y6</accession>
<dbReference type="AlphaFoldDB" id="A0A286G3Y6"/>
<organism evidence="1 2">
    <name type="scientific">Spirosoma fluviale</name>
    <dbReference type="NCBI Taxonomy" id="1597977"/>
    <lineage>
        <taxon>Bacteria</taxon>
        <taxon>Pseudomonadati</taxon>
        <taxon>Bacteroidota</taxon>
        <taxon>Cytophagia</taxon>
        <taxon>Cytophagales</taxon>
        <taxon>Cytophagaceae</taxon>
        <taxon>Spirosoma</taxon>
    </lineage>
</organism>
<evidence type="ECO:0000313" key="1">
    <source>
        <dbReference type="EMBL" id="SOD90251.1"/>
    </source>
</evidence>
<dbReference type="EMBL" id="OCNH01000002">
    <property type="protein sequence ID" value="SOD90251.1"/>
    <property type="molecule type" value="Genomic_DNA"/>
</dbReference>
<reference evidence="2" key="1">
    <citation type="submission" date="2017-09" db="EMBL/GenBank/DDBJ databases">
        <authorList>
            <person name="Varghese N."/>
            <person name="Submissions S."/>
        </authorList>
    </citation>
    <scope>NUCLEOTIDE SEQUENCE [LARGE SCALE GENOMIC DNA]</scope>
    <source>
        <strain evidence="2">DSM 29961</strain>
    </source>
</reference>
<protein>
    <submittedName>
        <fullName evidence="1">Uncharacterized protein</fullName>
    </submittedName>
</protein>
<sequence length="130" mass="14695">MNNPSPYNYSHNVSTAEIEIVLAEWLSAMSDFHTYYKILTICINKSTSEQILTSDGNLRVGQCSINELRDLMSMMKSELGKLFQHVDQINTIGDDSSRVDYKTIVGHTTVLQQLNKEVKEHLYLVALPAS</sequence>
<keyword evidence="2" id="KW-1185">Reference proteome</keyword>
<dbReference type="Proteomes" id="UP000219452">
    <property type="component" value="Unassembled WGS sequence"/>
</dbReference>
<name>A0A286G3Y6_9BACT</name>
<dbReference type="RefSeq" id="WP_097126899.1">
    <property type="nucleotide sequence ID" value="NZ_OCNH01000002.1"/>
</dbReference>
<proteinExistence type="predicted"/>
<gene>
    <name evidence="1" type="ORF">SAMN06269250_3352</name>
</gene>
<evidence type="ECO:0000313" key="2">
    <source>
        <dbReference type="Proteomes" id="UP000219452"/>
    </source>
</evidence>